<name>A0A0S7WXZ3_UNCT6</name>
<comment type="caution">
    <text evidence="2">The sequence shown here is derived from an EMBL/GenBank/DDBJ whole genome shotgun (WGS) entry which is preliminary data.</text>
</comment>
<dbReference type="Gene3D" id="1.25.40.10">
    <property type="entry name" value="Tetratricopeptide repeat domain"/>
    <property type="match status" value="2"/>
</dbReference>
<dbReference type="InterPro" id="IPR011990">
    <property type="entry name" value="TPR-like_helical_dom_sf"/>
</dbReference>
<dbReference type="SMART" id="SM00028">
    <property type="entry name" value="TPR"/>
    <property type="match status" value="4"/>
</dbReference>
<dbReference type="SUPFAM" id="SSF48452">
    <property type="entry name" value="TPR-like"/>
    <property type="match status" value="1"/>
</dbReference>
<dbReference type="EMBL" id="LIZS01000001">
    <property type="protein sequence ID" value="KPJ54476.1"/>
    <property type="molecule type" value="Genomic_DNA"/>
</dbReference>
<dbReference type="PROSITE" id="PS50005">
    <property type="entry name" value="TPR"/>
    <property type="match status" value="3"/>
</dbReference>
<proteinExistence type="predicted"/>
<feature type="repeat" description="TPR" evidence="1">
    <location>
        <begin position="88"/>
        <end position="121"/>
    </location>
</feature>
<feature type="repeat" description="TPR" evidence="1">
    <location>
        <begin position="50"/>
        <end position="83"/>
    </location>
</feature>
<dbReference type="Proteomes" id="UP000052008">
    <property type="component" value="Unassembled WGS sequence"/>
</dbReference>
<sequence length="296" mass="32948">MLLSGTVLSPGCRSKIEERLATARTLIDEERYNEAIFELRECLAQSKGDARPPFLLGVVYARQGKLERAGTFFRQALEIDSLLTPSVVNEWVQRGTVFVARGQNDRAVAAFERALVLDPHVDLGDGFCVLGERYFGERRIEEAAGMFERAIGSGLDAEGELDARLRLAQCYEALDDLEAAFACLDEGSRTISDPELLWERGRVAYELSQQCLRGGYYERVRSLAGSVIKSGMPEVLVDDAYFAVGESYFLQGEYRDAIAAYEKVLRLNPIGSGSLVEDARRRIELARALDRGRSES</sequence>
<dbReference type="PANTHER" id="PTHR12558:SF13">
    <property type="entry name" value="CELL DIVISION CYCLE PROTEIN 27 HOMOLOG"/>
    <property type="match status" value="1"/>
</dbReference>
<organism evidence="2 3">
    <name type="scientific">candidate division TA06 bacterium DG_24</name>
    <dbReference type="NCBI Taxonomy" id="1703770"/>
    <lineage>
        <taxon>Bacteria</taxon>
        <taxon>Bacteria division TA06</taxon>
    </lineage>
</organism>
<evidence type="ECO:0000256" key="1">
    <source>
        <dbReference type="PROSITE-ProRule" id="PRU00339"/>
    </source>
</evidence>
<dbReference type="PROSITE" id="PS50293">
    <property type="entry name" value="TPR_REGION"/>
    <property type="match status" value="1"/>
</dbReference>
<dbReference type="Pfam" id="PF00515">
    <property type="entry name" value="TPR_1"/>
    <property type="match status" value="1"/>
</dbReference>
<protein>
    <submittedName>
        <fullName evidence="2">Uncharacterized protein</fullName>
    </submittedName>
</protein>
<dbReference type="PANTHER" id="PTHR12558">
    <property type="entry name" value="CELL DIVISION CYCLE 16,23,27"/>
    <property type="match status" value="1"/>
</dbReference>
<feature type="repeat" description="TPR" evidence="1">
    <location>
        <begin position="238"/>
        <end position="271"/>
    </location>
</feature>
<dbReference type="AlphaFoldDB" id="A0A0S7WXZ3"/>
<dbReference type="InterPro" id="IPR019734">
    <property type="entry name" value="TPR_rpt"/>
</dbReference>
<keyword evidence="1" id="KW-0802">TPR repeat</keyword>
<gene>
    <name evidence="2" type="ORF">AMJ39_00120</name>
</gene>
<dbReference type="STRING" id="1703770.AMJ39_00120"/>
<dbReference type="Pfam" id="PF13432">
    <property type="entry name" value="TPR_16"/>
    <property type="match status" value="1"/>
</dbReference>
<evidence type="ECO:0000313" key="3">
    <source>
        <dbReference type="Proteomes" id="UP000052008"/>
    </source>
</evidence>
<evidence type="ECO:0000313" key="2">
    <source>
        <dbReference type="EMBL" id="KPJ54476.1"/>
    </source>
</evidence>
<accession>A0A0S7WXZ3</accession>
<reference evidence="2 3" key="1">
    <citation type="journal article" date="2015" name="Microbiome">
        <title>Genomic resolution of linkages in carbon, nitrogen, and sulfur cycling among widespread estuary sediment bacteria.</title>
        <authorList>
            <person name="Baker B.J."/>
            <person name="Lazar C.S."/>
            <person name="Teske A.P."/>
            <person name="Dick G.J."/>
        </authorList>
    </citation>
    <scope>NUCLEOTIDE SEQUENCE [LARGE SCALE GENOMIC DNA]</scope>
    <source>
        <strain evidence="2">DG_24</strain>
    </source>
</reference>
<dbReference type="Pfam" id="PF14559">
    <property type="entry name" value="TPR_19"/>
    <property type="match status" value="1"/>
</dbReference>